<gene>
    <name evidence="1" type="ORF">H2198_007676</name>
</gene>
<proteinExistence type="predicted"/>
<dbReference type="Proteomes" id="UP001172386">
    <property type="component" value="Unassembled WGS sequence"/>
</dbReference>
<comment type="caution">
    <text evidence="1">The sequence shown here is derived from an EMBL/GenBank/DDBJ whole genome shotgun (WGS) entry which is preliminary data.</text>
</comment>
<accession>A0ACC2ZZA5</accession>
<name>A0ACC2ZZA5_9EURO</name>
<organism evidence="1 2">
    <name type="scientific">Neophaeococcomyces mojaviensis</name>
    <dbReference type="NCBI Taxonomy" id="3383035"/>
    <lineage>
        <taxon>Eukaryota</taxon>
        <taxon>Fungi</taxon>
        <taxon>Dikarya</taxon>
        <taxon>Ascomycota</taxon>
        <taxon>Pezizomycotina</taxon>
        <taxon>Eurotiomycetes</taxon>
        <taxon>Chaetothyriomycetidae</taxon>
        <taxon>Chaetothyriales</taxon>
        <taxon>Chaetothyriales incertae sedis</taxon>
        <taxon>Neophaeococcomyces</taxon>
    </lineage>
</organism>
<evidence type="ECO:0000313" key="2">
    <source>
        <dbReference type="Proteomes" id="UP001172386"/>
    </source>
</evidence>
<sequence length="1330" mass="149169">MSQPNIEDEAGKKSYTKPYGGKHPIPTIKGYRQHRKELDEQYGRTEDLQDEQEDDDSKTKRAYDSAKTILKGEDEQHPHREPYPASNHNDQQRAVQQDVQHKSTSANNENDEQGNGAAEGTAGNAGSKQQDKSATEQAASAIDPREKRKAMKKTNRGGGREVTDPVTHLPIYIHDQTEKDLDSMPQNEPVPGSHHRTATGLSGASKGQTQLDSEQEEIQRSHRGLQKTFPPPAFKEVEQELASVYKLAMTVGLGTISLLALFALVSLSLVYAGTHSKTPRFILIGITLSLTLVTAGLVVFGVRGWLNKKVSEIWNDETWDALRQEEKSHLDDEAELPESVQWLNSLMTSIWPLVNPDLFTSLVDTLEDVMQASLPKVVRMVSVDDMGQGTEALRILGIKWLPTGAASQSVDEHGNLKTPDEKAESDRTAPGEGEQDHSADAGNEPTQDKNKDAADTQKKQEEQEQQAMRAGMEAEEGDFVNMELAFAYRARTSGKSIKTKAKNAHLYLKFYLPGGIAIPVWVELQGIMGIMRLRLQLTPDPPFFSICTLTFLGQPKADLSCVPLSKHNLNLMDVPLISSFVQSAIDAALAEYVAPKSLTLDLKDMLVGEDFKKDTVTRGVVWIFIKQARGFKQGDGGIGPLQGASDAYVTVSWGKFGKPVASTRVITDEQSPNWHEWTSILVSSDELNAQERLRLQLWDSDKWTADDDLGRVELDLKELMHSPETRNKMCDREDRFKGEDIEENMPGTLTWSVGFFEKTRITDVQFAKQTYNEDVRSKEELSKMVNELSERKLREAKSHGYDKEINQQKIQDYREQEENMIISAPPSRDHLSGILSIQIHNITGLEIQNLQKKQDDDQNDDREEEAEQGSNVPDSYCTIILNHRKIYKTRTKPKNAKPFFNASTERFVKDWSTAEVIISVRDSREKEDDALLGVIYLPLKHVFAKRAQIMENFPLAGGIGYGRARISLVWRSVEMQLPANLRGWDYGTLEIKGAVQVKGHLEESLKQHRIKLRTNLSKTKMHGSDGKWQSKRNDSVFLAVRQRYASALIIEFRTSTFGPDKTPAFAVLWLSELVDEEDQTKTLTVWKGGKKNLQRAEACCDYNGLEEDEQSLGQIELTMKFWQGLSGYHKSHAAKSKNDDVRNVMECLDTINDENMDDMYSDDADSEDSGDNTETDESYPNSPARNRNVAKTNGKEDDSDAETRKKLKVHTSQTSGDCSSDGDSDVESNESSGFAKVKAPLNKIQEVASTAIDRVSGDHDNQHDSSRGARAQVKDYKDHHKQMHRKHRGIMQWKSARTLDWAGGKAKRAKSRIGGLFEHGSKDQGIETEV</sequence>
<reference evidence="1" key="1">
    <citation type="submission" date="2022-10" db="EMBL/GenBank/DDBJ databases">
        <title>Culturing micro-colonial fungi from biological soil crusts in the Mojave desert and describing Neophaeococcomyces mojavensis, and introducing the new genera and species Taxawa tesnikishii.</title>
        <authorList>
            <person name="Kurbessoian T."/>
            <person name="Stajich J.E."/>
        </authorList>
    </citation>
    <scope>NUCLEOTIDE SEQUENCE</scope>
    <source>
        <strain evidence="1">JES_112</strain>
    </source>
</reference>
<dbReference type="EMBL" id="JAPDRQ010000167">
    <property type="protein sequence ID" value="KAJ9653101.1"/>
    <property type="molecule type" value="Genomic_DNA"/>
</dbReference>
<keyword evidence="2" id="KW-1185">Reference proteome</keyword>
<evidence type="ECO:0000313" key="1">
    <source>
        <dbReference type="EMBL" id="KAJ9653101.1"/>
    </source>
</evidence>
<protein>
    <submittedName>
        <fullName evidence="1">Uncharacterized protein</fullName>
    </submittedName>
</protein>